<keyword evidence="1" id="KW-0472">Membrane</keyword>
<sequence>MTAYRPNPFRPTMPLRVSSQPHTLLKTPAIRSALLPRAVPGLVVFGAVYTVVSYVRSQLRNESNTLNRVFSQQNTPSVMEKRKERYLIETEGDPRKTIYNVLNW</sequence>
<keyword evidence="1" id="KW-1133">Transmembrane helix</keyword>
<accession>A0AAJ0MQ88</accession>
<evidence type="ECO:0000313" key="2">
    <source>
        <dbReference type="EMBL" id="KAK3490425.1"/>
    </source>
</evidence>
<comment type="caution">
    <text evidence="2">The sequence shown here is derived from an EMBL/GenBank/DDBJ whole genome shotgun (WGS) entry which is preliminary data.</text>
</comment>
<keyword evidence="3" id="KW-1185">Reference proteome</keyword>
<feature type="transmembrane region" description="Helical" evidence="1">
    <location>
        <begin position="34"/>
        <end position="55"/>
    </location>
</feature>
<dbReference type="Proteomes" id="UP001285908">
    <property type="component" value="Unassembled WGS sequence"/>
</dbReference>
<dbReference type="RefSeq" id="XP_062691608.1">
    <property type="nucleotide sequence ID" value="XM_062832736.1"/>
</dbReference>
<dbReference type="EMBL" id="JAULSX010000005">
    <property type="protein sequence ID" value="KAK3490425.1"/>
    <property type="molecule type" value="Genomic_DNA"/>
</dbReference>
<evidence type="ECO:0000313" key="3">
    <source>
        <dbReference type="Proteomes" id="UP001285908"/>
    </source>
</evidence>
<dbReference type="GeneID" id="87870358"/>
<protein>
    <submittedName>
        <fullName evidence="2">Uncharacterized protein</fullName>
    </submittedName>
</protein>
<organism evidence="2 3">
    <name type="scientific">Neurospora hispaniola</name>
    <dbReference type="NCBI Taxonomy" id="588809"/>
    <lineage>
        <taxon>Eukaryota</taxon>
        <taxon>Fungi</taxon>
        <taxon>Dikarya</taxon>
        <taxon>Ascomycota</taxon>
        <taxon>Pezizomycotina</taxon>
        <taxon>Sordariomycetes</taxon>
        <taxon>Sordariomycetidae</taxon>
        <taxon>Sordariales</taxon>
        <taxon>Sordariaceae</taxon>
        <taxon>Neurospora</taxon>
    </lineage>
</organism>
<keyword evidence="1" id="KW-0812">Transmembrane</keyword>
<dbReference type="AlphaFoldDB" id="A0AAJ0MQ88"/>
<name>A0AAJ0MQ88_9PEZI</name>
<gene>
    <name evidence="2" type="ORF">B0T23DRAFT_161407</name>
</gene>
<proteinExistence type="predicted"/>
<reference evidence="2 3" key="1">
    <citation type="journal article" date="2023" name="Mol. Phylogenet. Evol.">
        <title>Genome-scale phylogeny and comparative genomics of the fungal order Sordariales.</title>
        <authorList>
            <person name="Hensen N."/>
            <person name="Bonometti L."/>
            <person name="Westerberg I."/>
            <person name="Brannstrom I.O."/>
            <person name="Guillou S."/>
            <person name="Cros-Aarteil S."/>
            <person name="Calhoun S."/>
            <person name="Haridas S."/>
            <person name="Kuo A."/>
            <person name="Mondo S."/>
            <person name="Pangilinan J."/>
            <person name="Riley R."/>
            <person name="LaButti K."/>
            <person name="Andreopoulos B."/>
            <person name="Lipzen A."/>
            <person name="Chen C."/>
            <person name="Yan M."/>
            <person name="Daum C."/>
            <person name="Ng V."/>
            <person name="Clum A."/>
            <person name="Steindorff A."/>
            <person name="Ohm R.A."/>
            <person name="Martin F."/>
            <person name="Silar P."/>
            <person name="Natvig D.O."/>
            <person name="Lalanne C."/>
            <person name="Gautier V."/>
            <person name="Ament-Velasquez S.L."/>
            <person name="Kruys A."/>
            <person name="Hutchinson M.I."/>
            <person name="Powell A.J."/>
            <person name="Barry K."/>
            <person name="Miller A.N."/>
            <person name="Grigoriev I.V."/>
            <person name="Debuchy R."/>
            <person name="Gladieux P."/>
            <person name="Hiltunen Thoren M."/>
            <person name="Johannesson H."/>
        </authorList>
    </citation>
    <scope>NUCLEOTIDE SEQUENCE [LARGE SCALE GENOMIC DNA]</scope>
    <source>
        <strain evidence="2 3">FGSC 10403</strain>
    </source>
</reference>
<evidence type="ECO:0000256" key="1">
    <source>
        <dbReference type="SAM" id="Phobius"/>
    </source>
</evidence>